<evidence type="ECO:0000313" key="2">
    <source>
        <dbReference type="Proteomes" id="UP000829196"/>
    </source>
</evidence>
<keyword evidence="2" id="KW-1185">Reference proteome</keyword>
<dbReference type="EMBL" id="JAGYWB010000002">
    <property type="protein sequence ID" value="KAI0529354.1"/>
    <property type="molecule type" value="Genomic_DNA"/>
</dbReference>
<organism evidence="1 2">
    <name type="scientific">Dendrobium nobile</name>
    <name type="common">Orchid</name>
    <dbReference type="NCBI Taxonomy" id="94219"/>
    <lineage>
        <taxon>Eukaryota</taxon>
        <taxon>Viridiplantae</taxon>
        <taxon>Streptophyta</taxon>
        <taxon>Embryophyta</taxon>
        <taxon>Tracheophyta</taxon>
        <taxon>Spermatophyta</taxon>
        <taxon>Magnoliopsida</taxon>
        <taxon>Liliopsida</taxon>
        <taxon>Asparagales</taxon>
        <taxon>Orchidaceae</taxon>
        <taxon>Epidendroideae</taxon>
        <taxon>Malaxideae</taxon>
        <taxon>Dendrobiinae</taxon>
        <taxon>Dendrobium</taxon>
    </lineage>
</organism>
<comment type="caution">
    <text evidence="1">The sequence shown here is derived from an EMBL/GenBank/DDBJ whole genome shotgun (WGS) entry which is preliminary data.</text>
</comment>
<sequence length="194" mass="21100">MGEDTNDAVCTIPRQNFSRICGILAGFERYYNRFSGDVKMVKNGRRLAMVGGPMDVQRSSVGIVQNQARTFSSSPPAFGDGVSVIPQGSKSSVRTGIFINEGGLLSSKKIPEVARKGKTVVDEDTLDIQFNIGKLLGKLLDSNTKEEAFPSMIQYYKKQDDKMEVEEGCGSDKAMADTGDGIPKMVVVTMKEVT</sequence>
<gene>
    <name evidence="1" type="ORF">KFK09_001902</name>
</gene>
<proteinExistence type="predicted"/>
<evidence type="ECO:0000313" key="1">
    <source>
        <dbReference type="EMBL" id="KAI0529354.1"/>
    </source>
</evidence>
<name>A0A8T3C9K5_DENNO</name>
<reference evidence="1" key="1">
    <citation type="journal article" date="2022" name="Front. Genet.">
        <title>Chromosome-Scale Assembly of the Dendrobium nobile Genome Provides Insights Into the Molecular Mechanism of the Biosynthesis of the Medicinal Active Ingredient of Dendrobium.</title>
        <authorList>
            <person name="Xu Q."/>
            <person name="Niu S.-C."/>
            <person name="Li K.-L."/>
            <person name="Zheng P.-J."/>
            <person name="Zhang X.-J."/>
            <person name="Jia Y."/>
            <person name="Liu Y."/>
            <person name="Niu Y.-X."/>
            <person name="Yu L.-H."/>
            <person name="Chen D.-F."/>
            <person name="Zhang G.-Q."/>
        </authorList>
    </citation>
    <scope>NUCLEOTIDE SEQUENCE</scope>
    <source>
        <tissue evidence="1">Leaf</tissue>
    </source>
</reference>
<accession>A0A8T3C9K5</accession>
<dbReference type="Proteomes" id="UP000829196">
    <property type="component" value="Unassembled WGS sequence"/>
</dbReference>
<protein>
    <submittedName>
        <fullName evidence="1">Uncharacterized protein</fullName>
    </submittedName>
</protein>
<dbReference type="AlphaFoldDB" id="A0A8T3C9K5"/>